<evidence type="ECO:0000256" key="1">
    <source>
        <dbReference type="SAM" id="MobiDB-lite"/>
    </source>
</evidence>
<dbReference type="InterPro" id="IPR021109">
    <property type="entry name" value="Peptidase_aspartic_dom_sf"/>
</dbReference>
<proteinExistence type="predicted"/>
<accession>A0A1W5CZJ0</accession>
<evidence type="ECO:0000313" key="2">
    <source>
        <dbReference type="EMBL" id="SLM36165.1"/>
    </source>
</evidence>
<dbReference type="Gene3D" id="2.40.70.10">
    <property type="entry name" value="Acid Proteases"/>
    <property type="match status" value="1"/>
</dbReference>
<dbReference type="CDD" id="cd00303">
    <property type="entry name" value="retropepsin_like"/>
    <property type="match status" value="1"/>
</dbReference>
<dbReference type="AlphaFoldDB" id="A0A1W5CZJ0"/>
<keyword evidence="3" id="KW-1185">Reference proteome</keyword>
<dbReference type="Proteomes" id="UP000192927">
    <property type="component" value="Unassembled WGS sequence"/>
</dbReference>
<organism evidence="2 3">
    <name type="scientific">Lasallia pustulata</name>
    <dbReference type="NCBI Taxonomy" id="136370"/>
    <lineage>
        <taxon>Eukaryota</taxon>
        <taxon>Fungi</taxon>
        <taxon>Dikarya</taxon>
        <taxon>Ascomycota</taxon>
        <taxon>Pezizomycotina</taxon>
        <taxon>Lecanoromycetes</taxon>
        <taxon>OSLEUM clade</taxon>
        <taxon>Umbilicariomycetidae</taxon>
        <taxon>Umbilicariales</taxon>
        <taxon>Umbilicariaceae</taxon>
        <taxon>Lasallia</taxon>
    </lineage>
</organism>
<protein>
    <recommendedName>
        <fullName evidence="4">Aspartic peptidase domain</fullName>
    </recommendedName>
</protein>
<feature type="region of interest" description="Disordered" evidence="1">
    <location>
        <begin position="141"/>
        <end position="163"/>
    </location>
</feature>
<evidence type="ECO:0008006" key="4">
    <source>
        <dbReference type="Google" id="ProtNLM"/>
    </source>
</evidence>
<name>A0A1W5CZJ0_9LECA</name>
<sequence>MADDLFALEPLVTPCTLFNNIKRNTVKALVDTGATGYPFIDKSTAHIICENLGINPIPLLRPKPIKGFDGHLAKQPITHAIYPALTVQDHSELTAPILITPLGQHPIILGKPWLNRHGVVLDMKLDSLIFVPGQCSHFGSPKVLEPPKPEPLEKVPVSNSSKEDVPIPKVTKILKQPTNLVNTNRTEEPRLREPPKVIKPRDFSIAMIGAAAFRTVTHQKGTQLFSITMSKLDKQLAGSKDDVYLNKISEMTEDERKDLRTKVPRKFHDILDVFDRKAAEVLPPN</sequence>
<dbReference type="EMBL" id="FWEW01000925">
    <property type="protein sequence ID" value="SLM36165.1"/>
    <property type="molecule type" value="Genomic_DNA"/>
</dbReference>
<reference evidence="3" key="1">
    <citation type="submission" date="2017-03" db="EMBL/GenBank/DDBJ databases">
        <authorList>
            <person name="Sharma R."/>
            <person name="Thines M."/>
        </authorList>
    </citation>
    <scope>NUCLEOTIDE SEQUENCE [LARGE SCALE GENOMIC DNA]</scope>
</reference>
<evidence type="ECO:0000313" key="3">
    <source>
        <dbReference type="Proteomes" id="UP000192927"/>
    </source>
</evidence>